<organism evidence="2 3">
    <name type="scientific">Saguinine gammaherpesvirus 1</name>
    <dbReference type="NCBI Taxonomy" id="2169901"/>
    <lineage>
        <taxon>Viruses</taxon>
        <taxon>Duplodnaviria</taxon>
        <taxon>Heunggongvirae</taxon>
        <taxon>Peploviricota</taxon>
        <taxon>Herviviricetes</taxon>
        <taxon>Herpesvirales</taxon>
        <taxon>Orthoherpesviridae</taxon>
        <taxon>Gammaherpesvirinae</taxon>
    </lineage>
</organism>
<keyword evidence="2" id="KW-0378">Hydrolase</keyword>
<sequence>MNDVIEEIVWTLSLDRKDLFFCLQSRAVFLLQEGNIFTSVGDRDVPNQPISWIQSINYGLQMALSEEHDLHTADIIDDIFHIYNKNKHISGFWFLPGQMVTKTMCPHLPLDCLEPVCYLMSTQGAIPWHQQMRAPLNLDYTYYIDMMIQVLRNVFDPDRFDKDKIDTFLNLNKILSLL</sequence>
<keyword evidence="2" id="KW-0347">Helicase</keyword>
<dbReference type="Pfam" id="PF05774">
    <property type="entry name" value="Herpes_heli_pri"/>
    <property type="match status" value="1"/>
</dbReference>
<protein>
    <submittedName>
        <fullName evidence="2">Helicase-primase complex component</fullName>
    </submittedName>
</protein>
<dbReference type="Proteomes" id="UP001142430">
    <property type="component" value="Segment"/>
</dbReference>
<feature type="domain" description="Herpesvirus helicase-primase complex component" evidence="1">
    <location>
        <begin position="52"/>
        <end position="178"/>
    </location>
</feature>
<keyword evidence="2" id="KW-0067">ATP-binding</keyword>
<dbReference type="EMBL" id="OK337614">
    <property type="protein sequence ID" value="UNP64481.1"/>
    <property type="molecule type" value="Genomic_DNA"/>
</dbReference>
<evidence type="ECO:0000313" key="2">
    <source>
        <dbReference type="EMBL" id="UNP64481.1"/>
    </source>
</evidence>
<keyword evidence="2" id="KW-0547">Nucleotide-binding</keyword>
<dbReference type="InterPro" id="IPR008650">
    <property type="entry name" value="Helicase-primas_cplx_Herpesvir"/>
</dbReference>
<proteinExistence type="predicted"/>
<evidence type="ECO:0000313" key="3">
    <source>
        <dbReference type="Proteomes" id="UP001142430"/>
    </source>
</evidence>
<name>A0A9Q8VHD7_9GAMA</name>
<reference evidence="2" key="1">
    <citation type="submission" date="2021-09" db="EMBL/GenBank/DDBJ databases">
        <title>The complete genome of the Saguinine gammaherpesvirus 1 (SgGHV-1).</title>
        <authorList>
            <person name="Marti-Carreras J."/>
            <person name="Maes P."/>
        </authorList>
    </citation>
    <scope>NUCLEOTIDE SEQUENCE</scope>
    <source>
        <strain evidence="2">S338D</strain>
    </source>
</reference>
<accession>A0A9Q8VHD7</accession>
<evidence type="ECO:0000259" key="1">
    <source>
        <dbReference type="Pfam" id="PF05774"/>
    </source>
</evidence>
<dbReference type="GO" id="GO:0004386">
    <property type="term" value="F:helicase activity"/>
    <property type="evidence" value="ECO:0007669"/>
    <property type="project" value="UniProtKB-KW"/>
</dbReference>